<reference evidence="4" key="1">
    <citation type="submission" date="2025-08" db="UniProtKB">
        <authorList>
            <consortium name="RefSeq"/>
        </authorList>
    </citation>
    <scope>IDENTIFICATION</scope>
</reference>
<dbReference type="GeneID" id="136092298"/>
<dbReference type="Gene3D" id="1.25.40.20">
    <property type="entry name" value="Ankyrin repeat-containing domain"/>
    <property type="match status" value="1"/>
</dbReference>
<dbReference type="Gene3D" id="3.90.70.10">
    <property type="entry name" value="Cysteine proteinases"/>
    <property type="match status" value="1"/>
</dbReference>
<dbReference type="InterPro" id="IPR034998">
    <property type="entry name" value="ANKLE1"/>
</dbReference>
<organism evidence="3 4">
    <name type="scientific">Hydra vulgaris</name>
    <name type="common">Hydra</name>
    <name type="synonym">Hydra attenuata</name>
    <dbReference type="NCBI Taxonomy" id="6087"/>
    <lineage>
        <taxon>Eukaryota</taxon>
        <taxon>Metazoa</taxon>
        <taxon>Cnidaria</taxon>
        <taxon>Hydrozoa</taxon>
        <taxon>Hydroidolina</taxon>
        <taxon>Anthoathecata</taxon>
        <taxon>Aplanulata</taxon>
        <taxon>Hydridae</taxon>
        <taxon>Hydra</taxon>
    </lineage>
</organism>
<sequence>MNSQNTERKFSAENWKIFDELREEQRKLQEFNYTKVSEDKNGSFNSLLLESYDGSSMFIDENKIIVEKYYNDCSSSCMEQSVDLDDDGKSNIIAHAECDELSVVGHSLGIASADNCLTQQNAFSKDKDALLLVSENKDEVFTPPAFKSLIYCLLNIKRFRRFLKDINREMLNKRKDIQEQFPTILFFLEAYNLVKKRDDVMKYFKIRFQVNELTASLHDECPSSILISMLELLHEELVDCKIHKYLKKTCYEQCRFIIKQNHTAVSHLFRGYLKKKMQCECGHIMIVNEAFTTVTISLEDLEEKLLFVKVIGGTRTNILSTRFSFTINNWSTVGSLKEKIMFMHVVHLSLESLVVCLIDEERQPHILNDSLLLFELMVADGEVYVFQTNTYNMLKDETSSNNLSYSCSNQLTCTSNLKLGSKSKCATQLYVHFYSKFSILCYILVLKFPSLCLGLDIYKGIARLLGTSFTEFKVYIKNENKLCIFCMTLQCSGCPLQLCDKVRISEQYYMVVFIDSKLTIEEVDDISVTENEPLNVISLNECLRSFTCKKEKNLCQACFQLSWKLSEIIVLKSPAVLIIQISNLYEHKLLYQNEILWPMYDKQSSNQMFSLSSLVIDDTEHTSFIKHKRTNEKIDENIWIKHSINNSLVVTSLPSSKIELLFYIKNQKNIVQKSQNQANILKIKKQKTANSIVDRITEEKNFVNKKTLRSVIEPYGSCSFKSCYSKNTSSLCNCKRCKCLEQMHHKIIHSRSSLNTFGTVDVSADDNAVEVLKDNSVEKSESSFHLVNRLHQAIRKQNLRNAVQHFKDQADVNYLHRGVAAIHLSAGIPSPLGCVFTQLCLDHGADPNLKSCDGMTPLHIATTGNLAETIKLLLKAGGSPNTKDLEGRNCYDILVQANNQISREHCEQLLRLFRGEENLDQRIETMEKFKDISFLNHDLSKKKEDCFSSSLSNVNNKCSLNLLDSSGECSFIHNELSNTDFKESSITEDDLQSLNSEVSFKQCRKKSWELFRFRKSKCCRNDSENFGSGLMQRLFQWFGLIFKKR</sequence>
<keyword evidence="3" id="KW-1185">Reference proteome</keyword>
<dbReference type="Pfam" id="PF00443">
    <property type="entry name" value="UCH"/>
    <property type="match status" value="1"/>
</dbReference>
<feature type="domain" description="Peptidase C19 ubiquitin carboxyl-terminal hydrolase" evidence="2">
    <location>
        <begin position="147"/>
        <end position="587"/>
    </location>
</feature>
<protein>
    <submittedName>
        <fullName evidence="4">Uncharacterized protein LOC136092298 isoform X1</fullName>
    </submittedName>
</protein>
<evidence type="ECO:0000256" key="1">
    <source>
        <dbReference type="PROSITE-ProRule" id="PRU00023"/>
    </source>
</evidence>
<proteinExistence type="predicted"/>
<dbReference type="PROSITE" id="PS50088">
    <property type="entry name" value="ANK_REPEAT"/>
    <property type="match status" value="1"/>
</dbReference>
<dbReference type="InterPro" id="IPR036770">
    <property type="entry name" value="Ankyrin_rpt-contain_sf"/>
</dbReference>
<dbReference type="RefSeq" id="XP_065676266.1">
    <property type="nucleotide sequence ID" value="XM_065820194.1"/>
</dbReference>
<dbReference type="InterPro" id="IPR002110">
    <property type="entry name" value="Ankyrin_rpt"/>
</dbReference>
<evidence type="ECO:0000259" key="2">
    <source>
        <dbReference type="Pfam" id="PF00443"/>
    </source>
</evidence>
<dbReference type="PROSITE" id="PS50297">
    <property type="entry name" value="ANK_REP_REGION"/>
    <property type="match status" value="1"/>
</dbReference>
<dbReference type="InterPro" id="IPR038765">
    <property type="entry name" value="Papain-like_cys_pep_sf"/>
</dbReference>
<evidence type="ECO:0000313" key="3">
    <source>
        <dbReference type="Proteomes" id="UP001652625"/>
    </source>
</evidence>
<accession>A0ABM4DNW2</accession>
<dbReference type="SMART" id="SM00248">
    <property type="entry name" value="ANK"/>
    <property type="match status" value="1"/>
</dbReference>
<name>A0ABM4DNW2_HYDVU</name>
<feature type="repeat" description="ANK" evidence="1">
    <location>
        <begin position="853"/>
        <end position="885"/>
    </location>
</feature>
<gene>
    <name evidence="4" type="primary">LOC136092298</name>
</gene>
<dbReference type="Proteomes" id="UP001652625">
    <property type="component" value="Chromosome 15"/>
</dbReference>
<evidence type="ECO:0000313" key="4">
    <source>
        <dbReference type="RefSeq" id="XP_065676266.1"/>
    </source>
</evidence>
<dbReference type="SUPFAM" id="SSF48403">
    <property type="entry name" value="Ankyrin repeat"/>
    <property type="match status" value="1"/>
</dbReference>
<dbReference type="SUPFAM" id="SSF54001">
    <property type="entry name" value="Cysteine proteinases"/>
    <property type="match status" value="1"/>
</dbReference>
<dbReference type="PANTHER" id="PTHR46427:SF1">
    <property type="entry name" value="ANKYRIN REPEAT AND LEM DOMAIN-CONTAINING PROTEIN 1"/>
    <property type="match status" value="1"/>
</dbReference>
<dbReference type="PANTHER" id="PTHR46427">
    <property type="entry name" value="ANKYRIN REPEAT AND LEM DOMAIN-CONTAINING PROTEIN 1"/>
    <property type="match status" value="1"/>
</dbReference>
<dbReference type="InterPro" id="IPR001394">
    <property type="entry name" value="Peptidase_C19_UCH"/>
</dbReference>
<keyword evidence="1" id="KW-0040">ANK repeat</keyword>
<dbReference type="Pfam" id="PF12796">
    <property type="entry name" value="Ank_2"/>
    <property type="match status" value="1"/>
</dbReference>